<reference evidence="1 2" key="1">
    <citation type="submission" date="2019-08" db="EMBL/GenBank/DDBJ databases">
        <authorList>
            <person name="Kuhnert P."/>
        </authorList>
    </citation>
    <scope>NUCLEOTIDE SEQUENCE [LARGE SCALE GENOMIC DNA]</scope>
    <source>
        <strain evidence="1 2">B36.5</strain>
    </source>
</reference>
<evidence type="ECO:0000313" key="2">
    <source>
        <dbReference type="Proteomes" id="UP000323594"/>
    </source>
</evidence>
<evidence type="ECO:0000313" key="1">
    <source>
        <dbReference type="EMBL" id="QEJ98741.1"/>
    </source>
</evidence>
<dbReference type="EMBL" id="CP042817">
    <property type="protein sequence ID" value="QEJ98741.1"/>
    <property type="molecule type" value="Genomic_DNA"/>
</dbReference>
<protein>
    <submittedName>
        <fullName evidence="1">Uncharacterized protein</fullName>
    </submittedName>
</protein>
<sequence>MKMKNIKIKSYEQVSALIETIITGESDLKNASIAIDETLGGILIHIEGDKFHSTITTGIMRGVISLQKALYDGYSLVQYGKIQKLTTAEKEMLELQVKVDDGSSIIEILIDALAKAIGEKMEKLTAKEIKNIVMTVVLAGGVFFLGGKYIDAKKEIARIESQGKVITEVQKNTIYAIEAMQTGGKAFSREMAKQEFDNLEINGEQVTQDELREWSKTTRVVKPIETKIYRGRFIITDIHFENDTIYLDVVNIQDQIVIKYVNILRELVDKDDYQWFKDSTNRQPIDMTIVSTEKQGKIIAAYLQNFKK</sequence>
<dbReference type="AlphaFoldDB" id="A0AAE6IVK4"/>
<proteinExistence type="predicted"/>
<accession>A0AAE6IVK4</accession>
<gene>
    <name evidence="1" type="ORF">FUT82_12540</name>
</gene>
<dbReference type="RefSeq" id="WP_148879115.1">
    <property type="nucleotide sequence ID" value="NZ_CP042813.1"/>
</dbReference>
<dbReference type="Proteomes" id="UP000323594">
    <property type="component" value="Chromosome"/>
</dbReference>
<organism evidence="1 2">
    <name type="scientific">Treponema phagedenis</name>
    <dbReference type="NCBI Taxonomy" id="162"/>
    <lineage>
        <taxon>Bacteria</taxon>
        <taxon>Pseudomonadati</taxon>
        <taxon>Spirochaetota</taxon>
        <taxon>Spirochaetia</taxon>
        <taxon>Spirochaetales</taxon>
        <taxon>Treponemataceae</taxon>
        <taxon>Treponema</taxon>
    </lineage>
</organism>
<name>A0AAE6IVK4_TREPH</name>